<name>A0ABY4I685_CHIFI</name>
<dbReference type="EMBL" id="CP095855">
    <property type="protein sequence ID" value="UPK71599.1"/>
    <property type="molecule type" value="Genomic_DNA"/>
</dbReference>
<accession>A0ABY4I685</accession>
<feature type="domain" description="Endonuclease GajA/Old nuclease/RecF-like AAA" evidence="1">
    <location>
        <begin position="5"/>
        <end position="81"/>
    </location>
</feature>
<dbReference type="SUPFAM" id="SSF52540">
    <property type="entry name" value="P-loop containing nucleoside triphosphate hydrolases"/>
    <property type="match status" value="1"/>
</dbReference>
<evidence type="ECO:0000313" key="3">
    <source>
        <dbReference type="Proteomes" id="UP000830198"/>
    </source>
</evidence>
<dbReference type="PANTHER" id="PTHR43581">
    <property type="entry name" value="ATP/GTP PHOSPHATASE"/>
    <property type="match status" value="1"/>
</dbReference>
<protein>
    <submittedName>
        <fullName evidence="2">AAA family ATPase</fullName>
    </submittedName>
</protein>
<keyword evidence="3" id="KW-1185">Reference proteome</keyword>
<proteinExistence type="predicted"/>
<organism evidence="2 3">
    <name type="scientific">Chitinophaga filiformis</name>
    <name type="common">Myxococcus filiformis</name>
    <name type="synonym">Flexibacter filiformis</name>
    <dbReference type="NCBI Taxonomy" id="104663"/>
    <lineage>
        <taxon>Bacteria</taxon>
        <taxon>Pseudomonadati</taxon>
        <taxon>Bacteroidota</taxon>
        <taxon>Chitinophagia</taxon>
        <taxon>Chitinophagales</taxon>
        <taxon>Chitinophagaceae</taxon>
        <taxon>Chitinophaga</taxon>
    </lineage>
</organism>
<evidence type="ECO:0000313" key="2">
    <source>
        <dbReference type="EMBL" id="UPK71599.1"/>
    </source>
</evidence>
<dbReference type="Gene3D" id="3.40.50.300">
    <property type="entry name" value="P-loop containing nucleotide triphosphate hydrolases"/>
    <property type="match status" value="1"/>
</dbReference>
<dbReference type="Pfam" id="PF13175">
    <property type="entry name" value="AAA_15"/>
    <property type="match status" value="1"/>
</dbReference>
<dbReference type="RefSeq" id="WP_247813729.1">
    <property type="nucleotide sequence ID" value="NZ_CP095855.1"/>
</dbReference>
<dbReference type="InterPro" id="IPR041685">
    <property type="entry name" value="AAA_GajA/Old/RecF-like"/>
</dbReference>
<dbReference type="PANTHER" id="PTHR43581:SF4">
    <property type="entry name" value="ATP_GTP PHOSPHATASE"/>
    <property type="match status" value="1"/>
</dbReference>
<dbReference type="Proteomes" id="UP000830198">
    <property type="component" value="Chromosome"/>
</dbReference>
<sequence>MSNSLDHIAINNFKSIRNLELDGFKRINLFIGRPNVGKSNIIEALSLFSLPYLRENTSRKLNSLVRLEHETELFYNGNTANNAVIRTNGGDVQLKYHPKEGLNVALSYPGESFDFHIDEKLLVKGGRRSDSFEPPVKRYTYKSDVVYKKGHSKYLIPPFGFNLLSVIEQYGELKIEVTALFKEYGLDIAFDKSSQTVKVIQSNDKDGMFLIPYNSIADTLQRVIFFKAAIASNSDSVLLFEEPEAHSFPPYMALLTQEMIHGPNNQYFIATHSPFILNDLLENSRNELSVFLVHYENSATSVKRLSEQELHDVFQNGVDLFTNSESFI</sequence>
<reference evidence="2 3" key="1">
    <citation type="submission" date="2022-04" db="EMBL/GenBank/DDBJ databases">
        <title>The arsenic-methylating capacity of Chitinophaga filiformis YT5 during chitin decomposition.</title>
        <authorList>
            <person name="Chen G."/>
            <person name="Liang Y."/>
        </authorList>
    </citation>
    <scope>NUCLEOTIDE SEQUENCE [LARGE SCALE GENOMIC DNA]</scope>
    <source>
        <strain evidence="2 3">YT5</strain>
    </source>
</reference>
<evidence type="ECO:0000259" key="1">
    <source>
        <dbReference type="Pfam" id="PF13175"/>
    </source>
</evidence>
<gene>
    <name evidence="2" type="ORF">MYF79_09935</name>
</gene>
<dbReference type="InterPro" id="IPR027417">
    <property type="entry name" value="P-loop_NTPase"/>
</dbReference>
<dbReference type="InterPro" id="IPR051396">
    <property type="entry name" value="Bact_Antivir_Def_Nuclease"/>
</dbReference>